<sequence>MKKESKLNLKENPTLRDFQDYVIELVKERGFEKKAASQIFMLFFEECGEMAKAARKSQGIKVDKNSEEHNLGHEIADVFIHLLDLCNYYRIDLERAFRDKEEINKRRSWG</sequence>
<comment type="caution">
    <text evidence="2">The sequence shown here is derived from an EMBL/GenBank/DDBJ whole genome shotgun (WGS) entry which is preliminary data.</text>
</comment>
<evidence type="ECO:0000313" key="2">
    <source>
        <dbReference type="EMBL" id="MBI2097158.1"/>
    </source>
</evidence>
<evidence type="ECO:0000313" key="3">
    <source>
        <dbReference type="Proteomes" id="UP000724148"/>
    </source>
</evidence>
<dbReference type="PANTHER" id="PTHR42702:SF1">
    <property type="entry name" value="REGULATORY PROTEIN FOR BETA-LACTAMASE"/>
    <property type="match status" value="1"/>
</dbReference>
<dbReference type="PANTHER" id="PTHR42702">
    <property type="entry name" value="NUCLEOTIDE PYROPHOSPHOHYDROLASE"/>
    <property type="match status" value="1"/>
</dbReference>
<dbReference type="Gene3D" id="1.10.287.1080">
    <property type="entry name" value="MazG-like"/>
    <property type="match status" value="1"/>
</dbReference>
<dbReference type="Proteomes" id="UP000724148">
    <property type="component" value="Unassembled WGS sequence"/>
</dbReference>
<organism evidence="2 3">
    <name type="scientific">Candidatus Sungiibacteriota bacterium</name>
    <dbReference type="NCBI Taxonomy" id="2750080"/>
    <lineage>
        <taxon>Bacteria</taxon>
        <taxon>Candidatus Sungiibacteriota</taxon>
    </lineage>
</organism>
<reference evidence="2" key="1">
    <citation type="submission" date="2020-07" db="EMBL/GenBank/DDBJ databases">
        <title>Huge and variable diversity of episymbiotic CPR bacteria and DPANN archaea in groundwater ecosystems.</title>
        <authorList>
            <person name="He C.Y."/>
            <person name="Keren R."/>
            <person name="Whittaker M."/>
            <person name="Farag I.F."/>
            <person name="Doudna J."/>
            <person name="Cate J.H.D."/>
            <person name="Banfield J.F."/>
        </authorList>
    </citation>
    <scope>NUCLEOTIDE SEQUENCE</scope>
    <source>
        <strain evidence="2">NC_groundwater_193_Ag_S-0.1um_51_7</strain>
    </source>
</reference>
<dbReference type="InterPro" id="IPR004518">
    <property type="entry name" value="MazG-like_dom"/>
</dbReference>
<protein>
    <submittedName>
        <fullName evidence="2">RS21-C6 protein</fullName>
    </submittedName>
</protein>
<gene>
    <name evidence="2" type="ORF">HYT40_03370</name>
</gene>
<accession>A0A931SC32</accession>
<evidence type="ECO:0000259" key="1">
    <source>
        <dbReference type="Pfam" id="PF03819"/>
    </source>
</evidence>
<dbReference type="AlphaFoldDB" id="A0A931SC32"/>
<name>A0A931SC32_9BACT</name>
<proteinExistence type="predicted"/>
<feature type="domain" description="NTP pyrophosphohydrolase MazG-like" evidence="1">
    <location>
        <begin position="43"/>
        <end position="99"/>
    </location>
</feature>
<dbReference type="Pfam" id="PF03819">
    <property type="entry name" value="MazG"/>
    <property type="match status" value="1"/>
</dbReference>
<dbReference type="EMBL" id="JACOZA010000083">
    <property type="protein sequence ID" value="MBI2097158.1"/>
    <property type="molecule type" value="Genomic_DNA"/>
</dbReference>
<dbReference type="SUPFAM" id="SSF101386">
    <property type="entry name" value="all-alpha NTP pyrophosphatases"/>
    <property type="match status" value="1"/>
</dbReference>